<organism evidence="8">
    <name type="scientific">Arion vulgaris</name>
    <dbReference type="NCBI Taxonomy" id="1028688"/>
    <lineage>
        <taxon>Eukaryota</taxon>
        <taxon>Metazoa</taxon>
        <taxon>Spiralia</taxon>
        <taxon>Lophotrochozoa</taxon>
        <taxon>Mollusca</taxon>
        <taxon>Gastropoda</taxon>
        <taxon>Heterobranchia</taxon>
        <taxon>Euthyneura</taxon>
        <taxon>Panpulmonata</taxon>
        <taxon>Eupulmonata</taxon>
        <taxon>Stylommatophora</taxon>
        <taxon>Helicina</taxon>
        <taxon>Arionoidea</taxon>
        <taxon>Arionidae</taxon>
        <taxon>Arion</taxon>
    </lineage>
</organism>
<dbReference type="EMBL" id="HACG01022222">
    <property type="protein sequence ID" value="CEK69087.1"/>
    <property type="molecule type" value="Transcribed_RNA"/>
</dbReference>
<comment type="similarity">
    <text evidence="6">Belongs to the TRAFAC class myosin-kinesin ATPase superfamily. Myosin family.</text>
</comment>
<name>A0A0B6ZL11_9EUPU</name>
<dbReference type="Gene3D" id="1.20.58.530">
    <property type="match status" value="1"/>
</dbReference>
<dbReference type="Pfam" id="PF00063">
    <property type="entry name" value="Myosin_head"/>
    <property type="match status" value="1"/>
</dbReference>
<dbReference type="GO" id="GO:0005524">
    <property type="term" value="F:ATP binding"/>
    <property type="evidence" value="ECO:0007669"/>
    <property type="project" value="UniProtKB-KW"/>
</dbReference>
<comment type="caution">
    <text evidence="6">Lacks conserved residue(s) required for the propagation of feature annotation.</text>
</comment>
<keyword evidence="3 6" id="KW-0518">Myosin</keyword>
<evidence type="ECO:0000256" key="2">
    <source>
        <dbReference type="ARBA" id="ARBA00022840"/>
    </source>
</evidence>
<evidence type="ECO:0000256" key="6">
    <source>
        <dbReference type="PROSITE-ProRule" id="PRU00782"/>
    </source>
</evidence>
<evidence type="ECO:0000313" key="8">
    <source>
        <dbReference type="EMBL" id="CEK69087.1"/>
    </source>
</evidence>
<dbReference type="GO" id="GO:0016459">
    <property type="term" value="C:myosin complex"/>
    <property type="evidence" value="ECO:0007669"/>
    <property type="project" value="UniProtKB-KW"/>
</dbReference>
<dbReference type="InterPro" id="IPR001609">
    <property type="entry name" value="Myosin_head_motor_dom-like"/>
</dbReference>
<dbReference type="InterPro" id="IPR036961">
    <property type="entry name" value="Kinesin_motor_dom_sf"/>
</dbReference>
<dbReference type="PANTHER" id="PTHR13140">
    <property type="entry name" value="MYOSIN"/>
    <property type="match status" value="1"/>
</dbReference>
<gene>
    <name evidence="8" type="primary">ORF68858</name>
</gene>
<evidence type="ECO:0000259" key="7">
    <source>
        <dbReference type="PROSITE" id="PS51456"/>
    </source>
</evidence>
<evidence type="ECO:0000256" key="4">
    <source>
        <dbReference type="ARBA" id="ARBA00023175"/>
    </source>
</evidence>
<sequence>LMRSSASDLKNADKKGLLWILDEEAVFPGASEDTFMERVLQQHSEQPVKKGSLLRKGSLGHTFVLNHNQGTTPVLYNAQGWLKACRENPVSRNASLILQDSKKPSVAQLFTSLKSQSSGILSGSIVGAEGSTSLRRVGSMRRTFFSSQAGLKKKSICLQVKFNVDSIVDILRKTSVHFVHCVMPHHYAGLGELQKSSQDDSIMNVPLVRSQLRGLQILEAVRLYRQGFP</sequence>
<protein>
    <recommendedName>
        <fullName evidence="7">Myosin motor domain-containing protein</fullName>
    </recommendedName>
</protein>
<keyword evidence="2" id="KW-0067">ATP-binding</keyword>
<keyword evidence="5 6" id="KW-0009">Actin-binding</keyword>
<dbReference type="Gene3D" id="3.40.850.10">
    <property type="entry name" value="Kinesin motor domain"/>
    <property type="match status" value="1"/>
</dbReference>
<proteinExistence type="inferred from homology"/>
<dbReference type="SUPFAM" id="SSF52540">
    <property type="entry name" value="P-loop containing nucleoside triphosphate hydrolases"/>
    <property type="match status" value="1"/>
</dbReference>
<keyword evidence="1" id="KW-0547">Nucleotide-binding</keyword>
<dbReference type="InterPro" id="IPR027417">
    <property type="entry name" value="P-loop_NTPase"/>
</dbReference>
<dbReference type="GO" id="GO:0007015">
    <property type="term" value="P:actin filament organization"/>
    <property type="evidence" value="ECO:0007669"/>
    <property type="project" value="TreeGrafter"/>
</dbReference>
<accession>A0A0B6ZL11</accession>
<dbReference type="AlphaFoldDB" id="A0A0B6ZL11"/>
<evidence type="ECO:0000256" key="3">
    <source>
        <dbReference type="ARBA" id="ARBA00023123"/>
    </source>
</evidence>
<dbReference type="PANTHER" id="PTHR13140:SF706">
    <property type="entry name" value="DILUTE CLASS UNCONVENTIONAL MYOSIN, ISOFORM C"/>
    <property type="match status" value="1"/>
</dbReference>
<dbReference type="GO" id="GO:0005737">
    <property type="term" value="C:cytoplasm"/>
    <property type="evidence" value="ECO:0007669"/>
    <property type="project" value="TreeGrafter"/>
</dbReference>
<reference evidence="8" key="1">
    <citation type="submission" date="2014-12" db="EMBL/GenBank/DDBJ databases">
        <title>Insight into the proteome of Arion vulgaris.</title>
        <authorList>
            <person name="Aradska J."/>
            <person name="Bulat T."/>
            <person name="Smidak R."/>
            <person name="Sarate P."/>
            <person name="Gangsoo J."/>
            <person name="Sialana F."/>
            <person name="Bilban M."/>
            <person name="Lubec G."/>
        </authorList>
    </citation>
    <scope>NUCLEOTIDE SEQUENCE</scope>
    <source>
        <tissue evidence="8">Skin</tissue>
    </source>
</reference>
<dbReference type="GO" id="GO:0051015">
    <property type="term" value="F:actin filament binding"/>
    <property type="evidence" value="ECO:0007669"/>
    <property type="project" value="TreeGrafter"/>
</dbReference>
<dbReference type="Gene3D" id="1.20.120.720">
    <property type="entry name" value="Myosin VI head, motor domain, U50 subdomain"/>
    <property type="match status" value="1"/>
</dbReference>
<dbReference type="GO" id="GO:0000146">
    <property type="term" value="F:microfilament motor activity"/>
    <property type="evidence" value="ECO:0007669"/>
    <property type="project" value="TreeGrafter"/>
</dbReference>
<feature type="domain" description="Myosin motor" evidence="7">
    <location>
        <begin position="1"/>
        <end position="229"/>
    </location>
</feature>
<feature type="non-terminal residue" evidence="8">
    <location>
        <position position="229"/>
    </location>
</feature>
<evidence type="ECO:0000256" key="1">
    <source>
        <dbReference type="ARBA" id="ARBA00022741"/>
    </source>
</evidence>
<keyword evidence="4" id="KW-0505">Motor protein</keyword>
<feature type="non-terminal residue" evidence="8">
    <location>
        <position position="1"/>
    </location>
</feature>
<dbReference type="GO" id="GO:0016020">
    <property type="term" value="C:membrane"/>
    <property type="evidence" value="ECO:0007669"/>
    <property type="project" value="TreeGrafter"/>
</dbReference>
<dbReference type="PROSITE" id="PS51456">
    <property type="entry name" value="MYOSIN_MOTOR"/>
    <property type="match status" value="1"/>
</dbReference>
<evidence type="ECO:0000256" key="5">
    <source>
        <dbReference type="ARBA" id="ARBA00023203"/>
    </source>
</evidence>